<sequence length="76" mass="8322">MATSPAVHCPSPWPVRKGNKIKKFCRETEELASAEPFLSRGGVNNHCAKLLLQILATAVARCIADYLLQSSNRSKP</sequence>
<dbReference type="EMBL" id="CM002922">
    <property type="protein sequence ID" value="KGN63850.1"/>
    <property type="molecule type" value="Genomic_DNA"/>
</dbReference>
<reference evidence="1 2" key="2">
    <citation type="journal article" date="2009" name="PLoS ONE">
        <title>An integrated genetic and cytogenetic map of the cucumber genome.</title>
        <authorList>
            <person name="Ren Y."/>
            <person name="Zhang Z."/>
            <person name="Liu J."/>
            <person name="Staub J.E."/>
            <person name="Han Y."/>
            <person name="Cheng Z."/>
            <person name="Li X."/>
            <person name="Lu J."/>
            <person name="Miao H."/>
            <person name="Kang H."/>
            <person name="Xie B."/>
            <person name="Gu X."/>
            <person name="Wang X."/>
            <person name="Du Y."/>
            <person name="Jin W."/>
            <person name="Huang S."/>
        </authorList>
    </citation>
    <scope>NUCLEOTIDE SEQUENCE [LARGE SCALE GENOMIC DNA]</scope>
    <source>
        <strain evidence="2">cv. 9930</strain>
    </source>
</reference>
<name>A0A0A0LPM9_CUCSA</name>
<dbReference type="Proteomes" id="UP000029981">
    <property type="component" value="Chromosome 1"/>
</dbReference>
<protein>
    <submittedName>
        <fullName evidence="1">Uncharacterized protein</fullName>
    </submittedName>
</protein>
<reference evidence="1 2" key="4">
    <citation type="journal article" date="2011" name="BMC Genomics">
        <title>RNA-Seq improves annotation of protein-coding genes in the cucumber genome.</title>
        <authorList>
            <person name="Li Z."/>
            <person name="Zhang Z."/>
            <person name="Yan P."/>
            <person name="Huang S."/>
            <person name="Fei Z."/>
            <person name="Lin K."/>
        </authorList>
    </citation>
    <scope>NUCLEOTIDE SEQUENCE [LARGE SCALE GENOMIC DNA]</scope>
    <source>
        <strain evidence="2">cv. 9930</strain>
    </source>
</reference>
<gene>
    <name evidence="1" type="ORF">Csa_1G024820</name>
</gene>
<organism evidence="1 2">
    <name type="scientific">Cucumis sativus</name>
    <name type="common">Cucumber</name>
    <dbReference type="NCBI Taxonomy" id="3659"/>
    <lineage>
        <taxon>Eukaryota</taxon>
        <taxon>Viridiplantae</taxon>
        <taxon>Streptophyta</taxon>
        <taxon>Embryophyta</taxon>
        <taxon>Tracheophyta</taxon>
        <taxon>Spermatophyta</taxon>
        <taxon>Magnoliopsida</taxon>
        <taxon>eudicotyledons</taxon>
        <taxon>Gunneridae</taxon>
        <taxon>Pentapetalae</taxon>
        <taxon>rosids</taxon>
        <taxon>fabids</taxon>
        <taxon>Cucurbitales</taxon>
        <taxon>Cucurbitaceae</taxon>
        <taxon>Benincaseae</taxon>
        <taxon>Cucumis</taxon>
    </lineage>
</organism>
<proteinExistence type="predicted"/>
<reference evidence="1 2" key="1">
    <citation type="journal article" date="2009" name="Nat. Genet.">
        <title>The genome of the cucumber, Cucumis sativus L.</title>
        <authorList>
            <person name="Huang S."/>
            <person name="Li R."/>
            <person name="Zhang Z."/>
            <person name="Li L."/>
            <person name="Gu X."/>
            <person name="Fan W."/>
            <person name="Lucas W.J."/>
            <person name="Wang X."/>
            <person name="Xie B."/>
            <person name="Ni P."/>
            <person name="Ren Y."/>
            <person name="Zhu H."/>
            <person name="Li J."/>
            <person name="Lin K."/>
            <person name="Jin W."/>
            <person name="Fei Z."/>
            <person name="Li G."/>
            <person name="Staub J."/>
            <person name="Kilian A."/>
            <person name="van der Vossen E.A."/>
            <person name="Wu Y."/>
            <person name="Guo J."/>
            <person name="He J."/>
            <person name="Jia Z."/>
            <person name="Ren Y."/>
            <person name="Tian G."/>
            <person name="Lu Y."/>
            <person name="Ruan J."/>
            <person name="Qian W."/>
            <person name="Wang M."/>
            <person name="Huang Q."/>
            <person name="Li B."/>
            <person name="Xuan Z."/>
            <person name="Cao J."/>
            <person name="Asan"/>
            <person name="Wu Z."/>
            <person name="Zhang J."/>
            <person name="Cai Q."/>
            <person name="Bai Y."/>
            <person name="Zhao B."/>
            <person name="Han Y."/>
            <person name="Li Y."/>
            <person name="Li X."/>
            <person name="Wang S."/>
            <person name="Shi Q."/>
            <person name="Liu S."/>
            <person name="Cho W.K."/>
            <person name="Kim J.Y."/>
            <person name="Xu Y."/>
            <person name="Heller-Uszynska K."/>
            <person name="Miao H."/>
            <person name="Cheng Z."/>
            <person name="Zhang S."/>
            <person name="Wu J."/>
            <person name="Yang Y."/>
            <person name="Kang H."/>
            <person name="Li M."/>
            <person name="Liang H."/>
            <person name="Ren X."/>
            <person name="Shi Z."/>
            <person name="Wen M."/>
            <person name="Jian M."/>
            <person name="Yang H."/>
            <person name="Zhang G."/>
            <person name="Yang Z."/>
            <person name="Chen R."/>
            <person name="Liu S."/>
            <person name="Li J."/>
            <person name="Ma L."/>
            <person name="Liu H."/>
            <person name="Zhou Y."/>
            <person name="Zhao J."/>
            <person name="Fang X."/>
            <person name="Li G."/>
            <person name="Fang L."/>
            <person name="Li Y."/>
            <person name="Liu D."/>
            <person name="Zheng H."/>
            <person name="Zhang Y."/>
            <person name="Qin N."/>
            <person name="Li Z."/>
            <person name="Yang G."/>
            <person name="Yang S."/>
            <person name="Bolund L."/>
            <person name="Kristiansen K."/>
            <person name="Zheng H."/>
            <person name="Li S."/>
            <person name="Zhang X."/>
            <person name="Yang H."/>
            <person name="Wang J."/>
            <person name="Sun R."/>
            <person name="Zhang B."/>
            <person name="Jiang S."/>
            <person name="Wang J."/>
            <person name="Du Y."/>
            <person name="Li S."/>
        </authorList>
    </citation>
    <scope>NUCLEOTIDE SEQUENCE [LARGE SCALE GENOMIC DNA]</scope>
    <source>
        <strain evidence="2">cv. 9930</strain>
    </source>
</reference>
<evidence type="ECO:0000313" key="2">
    <source>
        <dbReference type="Proteomes" id="UP000029981"/>
    </source>
</evidence>
<evidence type="ECO:0000313" key="1">
    <source>
        <dbReference type="EMBL" id="KGN63850.1"/>
    </source>
</evidence>
<reference evidence="1 2" key="3">
    <citation type="journal article" date="2010" name="BMC Genomics">
        <title>Transcriptome sequencing and comparative analysis of cucumber flowers with different sex types.</title>
        <authorList>
            <person name="Guo S."/>
            <person name="Zheng Y."/>
            <person name="Joung J.G."/>
            <person name="Liu S."/>
            <person name="Zhang Z."/>
            <person name="Crasta O.R."/>
            <person name="Sobral B.W."/>
            <person name="Xu Y."/>
            <person name="Huang S."/>
            <person name="Fei Z."/>
        </authorList>
    </citation>
    <scope>NUCLEOTIDE SEQUENCE [LARGE SCALE GENOMIC DNA]</scope>
    <source>
        <strain evidence="2">cv. 9930</strain>
    </source>
</reference>
<accession>A0A0A0LPM9</accession>
<dbReference type="Gramene" id="KGN63850">
    <property type="protein sequence ID" value="KGN63850"/>
    <property type="gene ID" value="Csa_1G024820"/>
</dbReference>
<dbReference type="AlphaFoldDB" id="A0A0A0LPM9"/>
<keyword evidence="2" id="KW-1185">Reference proteome</keyword>